<organism evidence="2 3">
    <name type="scientific">Methylocella tundrae</name>
    <dbReference type="NCBI Taxonomy" id="227605"/>
    <lineage>
        <taxon>Bacteria</taxon>
        <taxon>Pseudomonadati</taxon>
        <taxon>Pseudomonadota</taxon>
        <taxon>Alphaproteobacteria</taxon>
        <taxon>Hyphomicrobiales</taxon>
        <taxon>Beijerinckiaceae</taxon>
        <taxon>Methylocella</taxon>
    </lineage>
</organism>
<feature type="chain" id="PRO_5020332328" evidence="1">
    <location>
        <begin position="34"/>
        <end position="94"/>
    </location>
</feature>
<keyword evidence="1" id="KW-0732">Signal</keyword>
<dbReference type="KEGG" id="mtun:MTUNDRAET4_0696"/>
<protein>
    <submittedName>
        <fullName evidence="2">Uncharacterized protein</fullName>
    </submittedName>
</protein>
<evidence type="ECO:0000313" key="3">
    <source>
        <dbReference type="Proteomes" id="UP000294360"/>
    </source>
</evidence>
<feature type="signal peptide" evidence="1">
    <location>
        <begin position="1"/>
        <end position="33"/>
    </location>
</feature>
<sequence length="94" mass="10093">MTLNIYDMKIKPRLLAHLFAALGLQAMIGAASAQDTITLERIGAVRMAPSGAIERDAFLLAEAFRIQTGRDLDDPAVLRVKASPDTEASAQSSH</sequence>
<reference evidence="2 3" key="1">
    <citation type="submission" date="2019-03" db="EMBL/GenBank/DDBJ databases">
        <authorList>
            <person name="Kox A.R. M."/>
        </authorList>
    </citation>
    <scope>NUCLEOTIDE SEQUENCE [LARGE SCALE GENOMIC DNA]</scope>
    <source>
        <strain evidence="2">MTUNDRAET4 annotated genome</strain>
    </source>
</reference>
<gene>
    <name evidence="2" type="ORF">MTUNDRAET4_0696</name>
</gene>
<dbReference type="RefSeq" id="WP_134486915.1">
    <property type="nucleotide sequence ID" value="NZ_CP139089.1"/>
</dbReference>
<dbReference type="EMBL" id="LR536450">
    <property type="protein sequence ID" value="VFU07589.1"/>
    <property type="molecule type" value="Genomic_DNA"/>
</dbReference>
<name>A0A4U8YUU9_METTU</name>
<proteinExistence type="predicted"/>
<evidence type="ECO:0000256" key="1">
    <source>
        <dbReference type="SAM" id="SignalP"/>
    </source>
</evidence>
<accession>A0A4U8YUU9</accession>
<dbReference type="Proteomes" id="UP000294360">
    <property type="component" value="Chromosome"/>
</dbReference>
<evidence type="ECO:0000313" key="2">
    <source>
        <dbReference type="EMBL" id="VFU07589.1"/>
    </source>
</evidence>
<dbReference type="AlphaFoldDB" id="A0A4U8YUU9"/>